<keyword evidence="4" id="KW-0547">Nucleotide-binding</keyword>
<dbReference type="CDD" id="cd00775">
    <property type="entry name" value="LysRS_core"/>
    <property type="match status" value="1"/>
</dbReference>
<dbReference type="EC" id="6.1.1.6" evidence="1"/>
<name>A0A381QIU7_9ZZZZ</name>
<evidence type="ECO:0000256" key="4">
    <source>
        <dbReference type="ARBA" id="ARBA00022741"/>
    </source>
</evidence>
<evidence type="ECO:0000256" key="1">
    <source>
        <dbReference type="ARBA" id="ARBA00013166"/>
    </source>
</evidence>
<dbReference type="GO" id="GO:0000049">
    <property type="term" value="F:tRNA binding"/>
    <property type="evidence" value="ECO:0007669"/>
    <property type="project" value="TreeGrafter"/>
</dbReference>
<evidence type="ECO:0000259" key="8">
    <source>
        <dbReference type="PROSITE" id="PS50862"/>
    </source>
</evidence>
<dbReference type="InterPro" id="IPR006195">
    <property type="entry name" value="aa-tRNA-synth_II"/>
</dbReference>
<dbReference type="PRINTS" id="PR00982">
    <property type="entry name" value="TRNASYNTHLYS"/>
</dbReference>
<dbReference type="Pfam" id="PF00152">
    <property type="entry name" value="tRNA-synt_2"/>
    <property type="match status" value="1"/>
</dbReference>
<evidence type="ECO:0000256" key="2">
    <source>
        <dbReference type="ARBA" id="ARBA00022598"/>
    </source>
</evidence>
<gene>
    <name evidence="9" type="ORF">METZ01_LOCUS31193</name>
</gene>
<dbReference type="InterPro" id="IPR012340">
    <property type="entry name" value="NA-bd_OB-fold"/>
</dbReference>
<dbReference type="InterPro" id="IPR002313">
    <property type="entry name" value="Lys-tRNA-ligase_II"/>
</dbReference>
<dbReference type="NCBIfam" id="TIGR00499">
    <property type="entry name" value="lysS_bact"/>
    <property type="match status" value="1"/>
</dbReference>
<keyword evidence="3" id="KW-0479">Metal-binding</keyword>
<keyword evidence="2" id="KW-0436">Ligase</keyword>
<dbReference type="PANTHER" id="PTHR42918">
    <property type="entry name" value="LYSYL-TRNA SYNTHETASE"/>
    <property type="match status" value="1"/>
</dbReference>
<evidence type="ECO:0000256" key="6">
    <source>
        <dbReference type="ARBA" id="ARBA00023146"/>
    </source>
</evidence>
<dbReference type="GO" id="GO:0006430">
    <property type="term" value="P:lysyl-tRNA aminoacylation"/>
    <property type="evidence" value="ECO:0007669"/>
    <property type="project" value="InterPro"/>
</dbReference>
<proteinExistence type="inferred from homology"/>
<keyword evidence="5" id="KW-0067">ATP-binding</keyword>
<dbReference type="AlphaFoldDB" id="A0A381QIU7"/>
<dbReference type="SUPFAM" id="SSF55681">
    <property type="entry name" value="Class II aaRS and biotin synthetases"/>
    <property type="match status" value="1"/>
</dbReference>
<dbReference type="GO" id="GO:0004824">
    <property type="term" value="F:lysine-tRNA ligase activity"/>
    <property type="evidence" value="ECO:0007669"/>
    <property type="project" value="UniProtKB-EC"/>
</dbReference>
<dbReference type="NCBIfam" id="NF001756">
    <property type="entry name" value="PRK00484.1"/>
    <property type="match status" value="1"/>
</dbReference>
<dbReference type="Gene3D" id="3.30.930.10">
    <property type="entry name" value="Bira Bifunctional Protein, Domain 2"/>
    <property type="match status" value="1"/>
</dbReference>
<dbReference type="GO" id="GO:0005524">
    <property type="term" value="F:ATP binding"/>
    <property type="evidence" value="ECO:0007669"/>
    <property type="project" value="UniProtKB-KW"/>
</dbReference>
<dbReference type="InterPro" id="IPR045864">
    <property type="entry name" value="aa-tRNA-synth_II/BPL/LPL"/>
</dbReference>
<evidence type="ECO:0000256" key="5">
    <source>
        <dbReference type="ARBA" id="ARBA00022840"/>
    </source>
</evidence>
<dbReference type="Pfam" id="PF01336">
    <property type="entry name" value="tRNA_anti-codon"/>
    <property type="match status" value="1"/>
</dbReference>
<dbReference type="GO" id="GO:0005829">
    <property type="term" value="C:cytosol"/>
    <property type="evidence" value="ECO:0007669"/>
    <property type="project" value="TreeGrafter"/>
</dbReference>
<dbReference type="PROSITE" id="PS50862">
    <property type="entry name" value="AA_TRNA_LIGASE_II"/>
    <property type="match status" value="1"/>
</dbReference>
<dbReference type="EMBL" id="UINC01001349">
    <property type="protein sequence ID" value="SUZ78339.1"/>
    <property type="molecule type" value="Genomic_DNA"/>
</dbReference>
<comment type="catalytic activity">
    <reaction evidence="7">
        <text>tRNA(Lys) + L-lysine + ATP = L-lysyl-tRNA(Lys) + AMP + diphosphate</text>
        <dbReference type="Rhea" id="RHEA:20792"/>
        <dbReference type="Rhea" id="RHEA-COMP:9696"/>
        <dbReference type="Rhea" id="RHEA-COMP:9697"/>
        <dbReference type="ChEBI" id="CHEBI:30616"/>
        <dbReference type="ChEBI" id="CHEBI:32551"/>
        <dbReference type="ChEBI" id="CHEBI:33019"/>
        <dbReference type="ChEBI" id="CHEBI:78442"/>
        <dbReference type="ChEBI" id="CHEBI:78529"/>
        <dbReference type="ChEBI" id="CHEBI:456215"/>
        <dbReference type="EC" id="6.1.1.6"/>
    </reaction>
</comment>
<evidence type="ECO:0000256" key="7">
    <source>
        <dbReference type="ARBA" id="ARBA00048573"/>
    </source>
</evidence>
<dbReference type="InterPro" id="IPR018149">
    <property type="entry name" value="Lys-tRNA-synth_II_C"/>
</dbReference>
<dbReference type="InterPro" id="IPR044136">
    <property type="entry name" value="Lys-tRNA-ligase_II_N"/>
</dbReference>
<evidence type="ECO:0000313" key="9">
    <source>
        <dbReference type="EMBL" id="SUZ78339.1"/>
    </source>
</evidence>
<dbReference type="GO" id="GO:0046872">
    <property type="term" value="F:metal ion binding"/>
    <property type="evidence" value="ECO:0007669"/>
    <property type="project" value="UniProtKB-KW"/>
</dbReference>
<dbReference type="Gene3D" id="2.40.50.140">
    <property type="entry name" value="Nucleic acid-binding proteins"/>
    <property type="match status" value="1"/>
</dbReference>
<dbReference type="PANTHER" id="PTHR42918:SF15">
    <property type="entry name" value="LYSINE--TRNA LIGASE, CHLOROPLASTIC_MITOCHONDRIAL"/>
    <property type="match status" value="1"/>
</dbReference>
<keyword evidence="6" id="KW-0030">Aminoacyl-tRNA synthetase</keyword>
<organism evidence="9">
    <name type="scientific">marine metagenome</name>
    <dbReference type="NCBI Taxonomy" id="408172"/>
    <lineage>
        <taxon>unclassified sequences</taxon>
        <taxon>metagenomes</taxon>
        <taxon>ecological metagenomes</taxon>
    </lineage>
</organism>
<dbReference type="InterPro" id="IPR004364">
    <property type="entry name" value="Aa-tRNA-synt_II"/>
</dbReference>
<evidence type="ECO:0000256" key="3">
    <source>
        <dbReference type="ARBA" id="ARBA00022723"/>
    </source>
</evidence>
<protein>
    <recommendedName>
        <fullName evidence="1">lysine--tRNA ligase</fullName>
        <ecNumber evidence="1">6.1.1.6</ecNumber>
    </recommendedName>
</protein>
<accession>A0A381QIU7</accession>
<sequence length="436" mass="49893">MALRKMGKASFAQIMDSEGKIQFFIRKDDVGEETYNHFKLLDIGDYVGVEGYVFTTKTGEISVHTDVFTILAKSIRPLPIVKEKDGKTFDAFADKEQRYRNRHLDLVVNPEVRETFVNRAKIIKSIRNYLDGRGFLEVETPVLQPLYGGANARPFTTHYHALGQTFYLRIADELYLKRLIIGGMDRVYEISKDFRNEGMDRNHNPEFTMLEFYWAYSDYEDNMDLVEKMFRQAAESVSAQKTNWGGMEIDLSQPFQKRPFFELLKDATTHDLGNASEDEIRSVCAEHEIEVENNANYGQMLDELMSKLVEPKLIQPTFIIDYPKAISPLAKAHRNGDPQLVERFELFIGGAEFANAFTELNDPIDQRQRLEAQAALKERGDEEAQPVDENFIQALECGMPPTGGVGIGIDRLTMLLTGNRWIKDVILFPAMRSEDP</sequence>
<dbReference type="SUPFAM" id="SSF50249">
    <property type="entry name" value="Nucleic acid-binding proteins"/>
    <property type="match status" value="1"/>
</dbReference>
<dbReference type="InterPro" id="IPR004365">
    <property type="entry name" value="NA-bd_OB_tRNA"/>
</dbReference>
<dbReference type="CDD" id="cd04322">
    <property type="entry name" value="LysRS_N"/>
    <property type="match status" value="1"/>
</dbReference>
<feature type="domain" description="Aminoacyl-transfer RNA synthetases class-II family profile" evidence="8">
    <location>
        <begin position="119"/>
        <end position="429"/>
    </location>
</feature>
<reference evidence="9" key="1">
    <citation type="submission" date="2018-05" db="EMBL/GenBank/DDBJ databases">
        <authorList>
            <person name="Lanie J.A."/>
            <person name="Ng W.-L."/>
            <person name="Kazmierczak K.M."/>
            <person name="Andrzejewski T.M."/>
            <person name="Davidsen T.M."/>
            <person name="Wayne K.J."/>
            <person name="Tettelin H."/>
            <person name="Glass J.I."/>
            <person name="Rusch D."/>
            <person name="Podicherti R."/>
            <person name="Tsui H.-C.T."/>
            <person name="Winkler M.E."/>
        </authorList>
    </citation>
    <scope>NUCLEOTIDE SEQUENCE</scope>
</reference>
<dbReference type="HAMAP" id="MF_00252">
    <property type="entry name" value="Lys_tRNA_synth_class2"/>
    <property type="match status" value="1"/>
</dbReference>